<accession>A0ABV1TMX9</accession>
<protein>
    <submittedName>
        <fullName evidence="2">Pyridoxamine 5'-phosphate oxidase family protein</fullName>
    </submittedName>
</protein>
<dbReference type="Gene3D" id="1.10.260.40">
    <property type="entry name" value="lambda repressor-like DNA-binding domains"/>
    <property type="match status" value="1"/>
</dbReference>
<sequence length="233" mass="24794">MAEQLRPFTAEGPALGDLGRRVAARRKELGLTREQTAERSGIAAGYLRYLEEHPEAAPGTGALLRLADVLHTTVSHLTGGDLDTPPGPGRAGYRPAFTELSPAECRTLLGSHGVGRLGVDTASGPVILPVNYSVVDGTIVFRTADETTPSLAPGRQVAFEVDRIDDAFGEGWSVLVRGPASRVSKAEEVRRLTFSAYSTPWAGGDRDLWVRIEPRSVTGRRITAGSGPGRAPE</sequence>
<gene>
    <name evidence="2" type="ORF">ABT211_29465</name>
</gene>
<dbReference type="PROSITE" id="PS50943">
    <property type="entry name" value="HTH_CROC1"/>
    <property type="match status" value="1"/>
</dbReference>
<dbReference type="InterPro" id="IPR024747">
    <property type="entry name" value="Pyridox_Oxase-rel"/>
</dbReference>
<dbReference type="InterPro" id="IPR012349">
    <property type="entry name" value="Split_barrel_FMN-bd"/>
</dbReference>
<dbReference type="InterPro" id="IPR010982">
    <property type="entry name" value="Lambda_DNA-bd_dom_sf"/>
</dbReference>
<dbReference type="EMBL" id="JBEOZM010000016">
    <property type="protein sequence ID" value="MER6271389.1"/>
    <property type="molecule type" value="Genomic_DNA"/>
</dbReference>
<evidence type="ECO:0000313" key="2">
    <source>
        <dbReference type="EMBL" id="MER6271389.1"/>
    </source>
</evidence>
<dbReference type="SMART" id="SM00530">
    <property type="entry name" value="HTH_XRE"/>
    <property type="match status" value="1"/>
</dbReference>
<keyword evidence="3" id="KW-1185">Reference proteome</keyword>
<dbReference type="InterPro" id="IPR001387">
    <property type="entry name" value="Cro/C1-type_HTH"/>
</dbReference>
<proteinExistence type="predicted"/>
<dbReference type="Proteomes" id="UP001490365">
    <property type="component" value="Unassembled WGS sequence"/>
</dbReference>
<dbReference type="Gene3D" id="2.30.110.10">
    <property type="entry name" value="Electron Transport, Fmn-binding Protein, Chain A"/>
    <property type="match status" value="1"/>
</dbReference>
<dbReference type="CDD" id="cd00093">
    <property type="entry name" value="HTH_XRE"/>
    <property type="match status" value="1"/>
</dbReference>
<reference evidence="2 3" key="1">
    <citation type="submission" date="2024-06" db="EMBL/GenBank/DDBJ databases">
        <title>The Natural Products Discovery Center: Release of the First 8490 Sequenced Strains for Exploring Actinobacteria Biosynthetic Diversity.</title>
        <authorList>
            <person name="Kalkreuter E."/>
            <person name="Kautsar S.A."/>
            <person name="Yang D."/>
            <person name="Bader C.D."/>
            <person name="Teijaro C.N."/>
            <person name="Fluegel L."/>
            <person name="Davis C.M."/>
            <person name="Simpson J.R."/>
            <person name="Lauterbach L."/>
            <person name="Steele A.D."/>
            <person name="Gui C."/>
            <person name="Meng S."/>
            <person name="Li G."/>
            <person name="Viehrig K."/>
            <person name="Ye F."/>
            <person name="Su P."/>
            <person name="Kiefer A.F."/>
            <person name="Nichols A."/>
            <person name="Cepeda A.J."/>
            <person name="Yan W."/>
            <person name="Fan B."/>
            <person name="Jiang Y."/>
            <person name="Adhikari A."/>
            <person name="Zheng C.-J."/>
            <person name="Schuster L."/>
            <person name="Cowan T.M."/>
            <person name="Smanski M.J."/>
            <person name="Chevrette M.G."/>
            <person name="De Carvalho L.P.S."/>
            <person name="Shen B."/>
        </authorList>
    </citation>
    <scope>NUCLEOTIDE SEQUENCE [LARGE SCALE GENOMIC DNA]</scope>
    <source>
        <strain evidence="2 3">NPDC001694</strain>
    </source>
</reference>
<dbReference type="Pfam" id="PF12900">
    <property type="entry name" value="Pyridox_ox_2"/>
    <property type="match status" value="1"/>
</dbReference>
<dbReference type="RefSeq" id="WP_351959771.1">
    <property type="nucleotide sequence ID" value="NZ_JBEOZM010000016.1"/>
</dbReference>
<comment type="caution">
    <text evidence="2">The sequence shown here is derived from an EMBL/GenBank/DDBJ whole genome shotgun (WGS) entry which is preliminary data.</text>
</comment>
<feature type="domain" description="HTH cro/C1-type" evidence="1">
    <location>
        <begin position="22"/>
        <end position="77"/>
    </location>
</feature>
<evidence type="ECO:0000313" key="3">
    <source>
        <dbReference type="Proteomes" id="UP001490365"/>
    </source>
</evidence>
<dbReference type="Pfam" id="PF01381">
    <property type="entry name" value="HTH_3"/>
    <property type="match status" value="1"/>
</dbReference>
<name>A0ABV1TMX9_9ACTN</name>
<dbReference type="SUPFAM" id="SSF50475">
    <property type="entry name" value="FMN-binding split barrel"/>
    <property type="match status" value="1"/>
</dbReference>
<organism evidence="2 3">
    <name type="scientific">Streptomyces sp. 900105755</name>
    <dbReference type="NCBI Taxonomy" id="3154389"/>
    <lineage>
        <taxon>Bacteria</taxon>
        <taxon>Bacillati</taxon>
        <taxon>Actinomycetota</taxon>
        <taxon>Actinomycetes</taxon>
        <taxon>Kitasatosporales</taxon>
        <taxon>Streptomycetaceae</taxon>
        <taxon>Streptomyces</taxon>
    </lineage>
</organism>
<dbReference type="SUPFAM" id="SSF47413">
    <property type="entry name" value="lambda repressor-like DNA-binding domains"/>
    <property type="match status" value="1"/>
</dbReference>
<evidence type="ECO:0000259" key="1">
    <source>
        <dbReference type="PROSITE" id="PS50943"/>
    </source>
</evidence>